<dbReference type="Pfam" id="PF00149">
    <property type="entry name" value="Metallophos"/>
    <property type="match status" value="1"/>
</dbReference>
<comment type="function">
    <text evidence="4">SbcCD cleaves DNA hairpin structures. These structures can inhibit DNA replication and are intermediates in certain DNA recombination reactions. The complex acts as a 3'-&gt;5' double strand exonuclease that can open hairpins. It also has a 5' single-strand endonuclease activity.</text>
</comment>
<comment type="similarity">
    <text evidence="4">Belongs to the SbcD family.</text>
</comment>
<evidence type="ECO:0000313" key="6">
    <source>
        <dbReference type="EMBL" id="HIP98907.1"/>
    </source>
</evidence>
<evidence type="ECO:0000256" key="2">
    <source>
        <dbReference type="ARBA" id="ARBA00022801"/>
    </source>
</evidence>
<dbReference type="Proteomes" id="UP000606463">
    <property type="component" value="Unassembled WGS sequence"/>
</dbReference>
<evidence type="ECO:0000313" key="7">
    <source>
        <dbReference type="Proteomes" id="UP000606463"/>
    </source>
</evidence>
<accession>A0A9D0YQ88</accession>
<keyword evidence="4" id="KW-0233">DNA recombination</keyword>
<dbReference type="AlphaFoldDB" id="A0A9D0YQ88"/>
<comment type="subunit">
    <text evidence="4">Heterodimer of SbcC and SbcD.</text>
</comment>
<dbReference type="GO" id="GO:0004519">
    <property type="term" value="F:endonuclease activity"/>
    <property type="evidence" value="ECO:0007669"/>
    <property type="project" value="UniProtKB-KW"/>
</dbReference>
<reference evidence="6" key="1">
    <citation type="journal article" date="2020" name="ISME J.">
        <title>Gammaproteobacteria mediating utilization of methyl-, sulfur- and petroleum organic compounds in deep ocean hydrothermal plumes.</title>
        <authorList>
            <person name="Zhou Z."/>
            <person name="Liu Y."/>
            <person name="Pan J."/>
            <person name="Cron B.R."/>
            <person name="Toner B.M."/>
            <person name="Anantharaman K."/>
            <person name="Breier J.A."/>
            <person name="Dick G.J."/>
            <person name="Li M."/>
        </authorList>
    </citation>
    <scope>NUCLEOTIDE SEQUENCE</scope>
    <source>
        <strain evidence="6">SZUA-1501</strain>
    </source>
</reference>
<dbReference type="NCBIfam" id="TIGR00619">
    <property type="entry name" value="sbcd"/>
    <property type="match status" value="1"/>
</dbReference>
<dbReference type="GO" id="GO:0006310">
    <property type="term" value="P:DNA recombination"/>
    <property type="evidence" value="ECO:0007669"/>
    <property type="project" value="UniProtKB-KW"/>
</dbReference>
<keyword evidence="4" id="KW-0255">Endonuclease</keyword>
<evidence type="ECO:0000259" key="5">
    <source>
        <dbReference type="Pfam" id="PF00149"/>
    </source>
</evidence>
<dbReference type="Gene3D" id="3.60.21.10">
    <property type="match status" value="1"/>
</dbReference>
<evidence type="ECO:0000256" key="3">
    <source>
        <dbReference type="ARBA" id="ARBA00022839"/>
    </source>
</evidence>
<dbReference type="CDD" id="cd00840">
    <property type="entry name" value="MPP_Mre11_N"/>
    <property type="match status" value="1"/>
</dbReference>
<dbReference type="EMBL" id="DQVE01000061">
    <property type="protein sequence ID" value="HIP98907.1"/>
    <property type="molecule type" value="Genomic_DNA"/>
</dbReference>
<comment type="caution">
    <text evidence="6">The sequence shown here is derived from an EMBL/GenBank/DDBJ whole genome shotgun (WGS) entry which is preliminary data.</text>
</comment>
<dbReference type="InterPro" id="IPR041796">
    <property type="entry name" value="Mre11_N"/>
</dbReference>
<keyword evidence="1 4" id="KW-0540">Nuclease</keyword>
<feature type="domain" description="Calcineurin-like phosphoesterase" evidence="5">
    <location>
        <begin position="4"/>
        <end position="220"/>
    </location>
</feature>
<dbReference type="InterPro" id="IPR004843">
    <property type="entry name" value="Calcineurin-like_PHP"/>
</dbReference>
<dbReference type="PANTHER" id="PTHR30337:SF0">
    <property type="entry name" value="NUCLEASE SBCCD SUBUNIT D"/>
    <property type="match status" value="1"/>
</dbReference>
<proteinExistence type="inferred from homology"/>
<dbReference type="GO" id="GO:0006260">
    <property type="term" value="P:DNA replication"/>
    <property type="evidence" value="ECO:0007669"/>
    <property type="project" value="UniProtKB-KW"/>
</dbReference>
<dbReference type="InterPro" id="IPR050535">
    <property type="entry name" value="DNA_Repair-Maintenance_Comp"/>
</dbReference>
<dbReference type="InterPro" id="IPR004593">
    <property type="entry name" value="SbcD"/>
</dbReference>
<name>A0A9D0YQ88_AQUAO</name>
<dbReference type="PANTHER" id="PTHR30337">
    <property type="entry name" value="COMPONENT OF ATP-DEPENDENT DSDNA EXONUCLEASE"/>
    <property type="match status" value="1"/>
</dbReference>
<keyword evidence="3 4" id="KW-0269">Exonuclease</keyword>
<evidence type="ECO:0000256" key="4">
    <source>
        <dbReference type="RuleBase" id="RU363069"/>
    </source>
</evidence>
<evidence type="ECO:0000256" key="1">
    <source>
        <dbReference type="ARBA" id="ARBA00022722"/>
    </source>
</evidence>
<organism evidence="6 7">
    <name type="scientific">Aquifex aeolicus</name>
    <dbReference type="NCBI Taxonomy" id="63363"/>
    <lineage>
        <taxon>Bacteria</taxon>
        <taxon>Pseudomonadati</taxon>
        <taxon>Aquificota</taxon>
        <taxon>Aquificia</taxon>
        <taxon>Aquificales</taxon>
        <taxon>Aquificaceae</taxon>
        <taxon>Aquifex</taxon>
    </lineage>
</organism>
<dbReference type="SUPFAM" id="SSF56300">
    <property type="entry name" value="Metallo-dependent phosphatases"/>
    <property type="match status" value="1"/>
</dbReference>
<protein>
    <recommendedName>
        <fullName evidence="4">Nuclease SbcCD subunit D</fullName>
    </recommendedName>
</protein>
<sequence>MRTIRLVHIADLHAGKTNERRLNRNKDLLHSLNQVLDLIKSEKADYLLVAGDIFDKKLPDAESLGLITEFFVKVGELKTKIVAVSGNHDSVQFLEAQTPWMEKFDIKLFTRPTANKLVFADGELAFVGIPFISERAITDLGEGVQRAKIQYSEAVKKLLLYVEKKVENFKWKILIGHLFFAGSKIGNSEIEVTVSDAYAVSQSVLPPTFDYIALGHVHRYQRLQESPTTAYYTGSLYQLDFGESGQDKFFNFVILEGKNPKVEKIKLSLLTRFEKLTLRKGDRVGNLVRFKKENTYYWVTVEADTPQEFMLRKRKLEEIFGENLLRVYPQDRLKRKKEKNSSNRGTLNLRNPVEVLKAYYKSQGREWNTEAERVIKKLLEEKI</sequence>
<keyword evidence="4" id="KW-0235">DNA replication</keyword>
<gene>
    <name evidence="4 6" type="primary">sbcD</name>
    <name evidence="6" type="ORF">EYH37_06080</name>
</gene>
<dbReference type="InterPro" id="IPR029052">
    <property type="entry name" value="Metallo-depent_PP-like"/>
</dbReference>
<dbReference type="GO" id="GO:0008408">
    <property type="term" value="F:3'-5' exonuclease activity"/>
    <property type="evidence" value="ECO:0007669"/>
    <property type="project" value="InterPro"/>
</dbReference>
<keyword evidence="2 4" id="KW-0378">Hydrolase</keyword>